<comment type="caution">
    <text evidence="1">The sequence shown here is derived from an EMBL/GenBank/DDBJ whole genome shotgun (WGS) entry which is preliminary data.</text>
</comment>
<protein>
    <submittedName>
        <fullName evidence="1">Uncharacterized protein</fullName>
    </submittedName>
</protein>
<proteinExistence type="predicted"/>
<name>A0A645HAV7_9ZZZZ</name>
<sequence>MPFFQQATHHSPEIEGIPILLNKTAKDRLERPTMGTDRVRYVVKSDCFFGMRKSDQFQFIIISSPTNACC</sequence>
<reference evidence="1" key="1">
    <citation type="submission" date="2019-08" db="EMBL/GenBank/DDBJ databases">
        <authorList>
            <person name="Kucharzyk K."/>
            <person name="Murdoch R.W."/>
            <person name="Higgins S."/>
            <person name="Loffler F."/>
        </authorList>
    </citation>
    <scope>NUCLEOTIDE SEQUENCE</scope>
</reference>
<accession>A0A645HAV7</accession>
<evidence type="ECO:0000313" key="1">
    <source>
        <dbReference type="EMBL" id="MPN35259.1"/>
    </source>
</evidence>
<dbReference type="EMBL" id="VSSQ01088722">
    <property type="protein sequence ID" value="MPN35259.1"/>
    <property type="molecule type" value="Genomic_DNA"/>
</dbReference>
<gene>
    <name evidence="1" type="ORF">SDC9_182756</name>
</gene>
<organism evidence="1">
    <name type="scientific">bioreactor metagenome</name>
    <dbReference type="NCBI Taxonomy" id="1076179"/>
    <lineage>
        <taxon>unclassified sequences</taxon>
        <taxon>metagenomes</taxon>
        <taxon>ecological metagenomes</taxon>
    </lineage>
</organism>
<dbReference type="AlphaFoldDB" id="A0A645HAV7"/>